<reference evidence="4 5" key="1">
    <citation type="submission" date="2018-07" db="EMBL/GenBank/DDBJ databases">
        <title>New species, Clostridium PI-S10-A1B.</title>
        <authorList>
            <person name="Krishna G."/>
            <person name="Summeta K."/>
            <person name="Shikha S."/>
            <person name="Prabhu P.B."/>
            <person name="Suresh K."/>
        </authorList>
    </citation>
    <scope>NUCLEOTIDE SEQUENCE [LARGE SCALE GENOMIC DNA]</scope>
    <source>
        <strain evidence="4 5">PI-S10-A1B</strain>
    </source>
</reference>
<dbReference type="InterPro" id="IPR050179">
    <property type="entry name" value="Trans_hexapeptide_repeat"/>
</dbReference>
<sequence length="215" mass="22402">MKKKLILLGGGGHAESVIDTIHSKEEFKIMGILDSSKSRGITVSGIMVLGSDDLLPDIYRRGIKYAAIAVGSVGKPQTRIRLFEECKAIGFLMPCIIDKRSALSGDLHMGDGVFIGRGTSIGPGVTLGDGCIINSGTVVEHDCVIGSFAHTAPGCILCGNVKIGNNAHIGAGSTVIQNRTIGSNSMIGAGSLVLSDITSNKLAYGSPAREVSRYE</sequence>
<evidence type="ECO:0000256" key="1">
    <source>
        <dbReference type="PIRSR" id="PIRSR620019-1"/>
    </source>
</evidence>
<dbReference type="PANTHER" id="PTHR43300">
    <property type="entry name" value="ACETYLTRANSFERASE"/>
    <property type="match status" value="1"/>
</dbReference>
<protein>
    <submittedName>
        <fullName evidence="4">Serine acetyltransferase</fullName>
    </submittedName>
</protein>
<dbReference type="OrthoDB" id="9801456at2"/>
<dbReference type="InterPro" id="IPR001451">
    <property type="entry name" value="Hexapep"/>
</dbReference>
<dbReference type="Gene3D" id="3.40.50.20">
    <property type="match status" value="1"/>
</dbReference>
<dbReference type="InterPro" id="IPR011004">
    <property type="entry name" value="Trimer_LpxA-like_sf"/>
</dbReference>
<comment type="caution">
    <text evidence="4">The sequence shown here is derived from an EMBL/GenBank/DDBJ whole genome shotgun (WGS) entry which is preliminary data.</text>
</comment>
<dbReference type="Gene3D" id="2.160.10.10">
    <property type="entry name" value="Hexapeptide repeat proteins"/>
    <property type="match status" value="2"/>
</dbReference>
<dbReference type="Pfam" id="PF00132">
    <property type="entry name" value="Hexapep"/>
    <property type="match status" value="2"/>
</dbReference>
<accession>A0A3E2N6Y4</accession>
<evidence type="ECO:0000259" key="3">
    <source>
        <dbReference type="Pfam" id="PF17836"/>
    </source>
</evidence>
<dbReference type="EMBL" id="QOHO01000073">
    <property type="protein sequence ID" value="RFZ76757.1"/>
    <property type="molecule type" value="Genomic_DNA"/>
</dbReference>
<feature type="site" description="Increases basicity of active site His" evidence="1">
    <location>
        <position position="142"/>
    </location>
</feature>
<dbReference type="AlphaFoldDB" id="A0A3E2N6Y4"/>
<dbReference type="InterPro" id="IPR041561">
    <property type="entry name" value="PglD_N"/>
</dbReference>
<feature type="active site" description="Proton acceptor" evidence="1">
    <location>
        <position position="141"/>
    </location>
</feature>
<dbReference type="Proteomes" id="UP000260680">
    <property type="component" value="Unassembled WGS sequence"/>
</dbReference>
<dbReference type="PANTHER" id="PTHR43300:SF7">
    <property type="entry name" value="UDP-N-ACETYLBACILLOSAMINE N-ACETYLTRANSFERASE"/>
    <property type="match status" value="1"/>
</dbReference>
<dbReference type="SUPFAM" id="SSF51161">
    <property type="entry name" value="Trimeric LpxA-like enzymes"/>
    <property type="match status" value="1"/>
</dbReference>
<proteinExistence type="predicted"/>
<dbReference type="InterPro" id="IPR020019">
    <property type="entry name" value="AcTrfase_PglD-like"/>
</dbReference>
<organism evidence="4 5">
    <name type="scientific">Lacrimispora amygdalina</name>
    <dbReference type="NCBI Taxonomy" id="253257"/>
    <lineage>
        <taxon>Bacteria</taxon>
        <taxon>Bacillati</taxon>
        <taxon>Bacillota</taxon>
        <taxon>Clostridia</taxon>
        <taxon>Lachnospirales</taxon>
        <taxon>Lachnospiraceae</taxon>
        <taxon>Lacrimispora</taxon>
    </lineage>
</organism>
<name>A0A3E2N6Y4_9FIRM</name>
<gene>
    <name evidence="4" type="ORF">DS742_21930</name>
</gene>
<evidence type="ECO:0000256" key="2">
    <source>
        <dbReference type="PIRSR" id="PIRSR620019-2"/>
    </source>
</evidence>
<feature type="binding site" evidence="2">
    <location>
        <position position="74"/>
    </location>
    <ligand>
        <name>substrate</name>
    </ligand>
</feature>
<evidence type="ECO:0000313" key="4">
    <source>
        <dbReference type="EMBL" id="RFZ76757.1"/>
    </source>
</evidence>
<feature type="binding site" evidence="2">
    <location>
        <position position="150"/>
    </location>
    <ligand>
        <name>acetyl-CoA</name>
        <dbReference type="ChEBI" id="CHEBI:57288"/>
    </ligand>
</feature>
<dbReference type="NCBIfam" id="TIGR03570">
    <property type="entry name" value="NeuD_NnaD"/>
    <property type="match status" value="1"/>
</dbReference>
<dbReference type="Pfam" id="PF17836">
    <property type="entry name" value="PglD_N"/>
    <property type="match status" value="1"/>
</dbReference>
<dbReference type="CDD" id="cd03360">
    <property type="entry name" value="LbH_AT_putative"/>
    <property type="match status" value="1"/>
</dbReference>
<dbReference type="RefSeq" id="WP_117419100.1">
    <property type="nucleotide sequence ID" value="NZ_QOHO01000073.1"/>
</dbReference>
<evidence type="ECO:0000313" key="5">
    <source>
        <dbReference type="Proteomes" id="UP000260680"/>
    </source>
</evidence>
<feature type="domain" description="PglD N-terminal" evidence="3">
    <location>
        <begin position="4"/>
        <end position="85"/>
    </location>
</feature>